<keyword evidence="6" id="KW-0735">Signal-anchor</keyword>
<evidence type="ECO:0000256" key="1">
    <source>
        <dbReference type="ARBA" id="ARBA00004606"/>
    </source>
</evidence>
<dbReference type="Proteomes" id="UP001562425">
    <property type="component" value="Unassembled WGS sequence"/>
</dbReference>
<feature type="non-terminal residue" evidence="11">
    <location>
        <position position="232"/>
    </location>
</feature>
<evidence type="ECO:0000313" key="11">
    <source>
        <dbReference type="EMBL" id="KAL1397485.1"/>
    </source>
</evidence>
<keyword evidence="8" id="KW-0472">Membrane</keyword>
<protein>
    <recommendedName>
        <fullName evidence="10">AB hydrolase-1 domain-containing protein</fullName>
    </recommendedName>
</protein>
<feature type="active site" description="Charge relay system" evidence="9">
    <location>
        <position position="185"/>
    </location>
</feature>
<feature type="active site" description="Charge relay system" evidence="9">
    <location>
        <position position="154"/>
    </location>
</feature>
<dbReference type="PANTHER" id="PTHR10794:SF45">
    <property type="entry name" value="MONOACYLGLYCEROL LIPASE ABHD2"/>
    <property type="match status" value="1"/>
</dbReference>
<reference evidence="11 12" key="1">
    <citation type="submission" date="2024-05" db="EMBL/GenBank/DDBJ databases">
        <title>Culex pipiens pipiens assembly and annotation.</title>
        <authorList>
            <person name="Alout H."/>
            <person name="Durand T."/>
        </authorList>
    </citation>
    <scope>NUCLEOTIDE SEQUENCE [LARGE SCALE GENOMIC DNA]</scope>
    <source>
        <strain evidence="11">HA-2024</strain>
        <tissue evidence="11">Whole body</tissue>
    </source>
</reference>
<dbReference type="GO" id="GO:0016020">
    <property type="term" value="C:membrane"/>
    <property type="evidence" value="ECO:0007669"/>
    <property type="project" value="UniProtKB-SubCell"/>
</dbReference>
<evidence type="ECO:0000256" key="3">
    <source>
        <dbReference type="ARBA" id="ARBA00022487"/>
    </source>
</evidence>
<sequence>MINHLLKKYPTTNIVSVGFSLGGNLISKYLGEASRPKNIIGGVSICQGYNAVVATQWLLKWQNFHRFYLYVLTENVKSIILKHRHVLLADDIKQRYQLNERDISAAATLPELDEAYTRRVHNFKTLKDLYSWSSSLNYLANIKRPMVFVNARDDPLVPDTLLNPIREFTNSHNQSLYIELANGGHLGFYEGGLIYPNPVTWLDRALVSLIGGIVMSHNDLLVAKGSLTTTVI</sequence>
<evidence type="ECO:0000256" key="6">
    <source>
        <dbReference type="ARBA" id="ARBA00022968"/>
    </source>
</evidence>
<evidence type="ECO:0000256" key="8">
    <source>
        <dbReference type="ARBA" id="ARBA00023136"/>
    </source>
</evidence>
<evidence type="ECO:0000256" key="7">
    <source>
        <dbReference type="ARBA" id="ARBA00022989"/>
    </source>
</evidence>
<dbReference type="PROSITE" id="PS01133">
    <property type="entry name" value="UPF0017"/>
    <property type="match status" value="1"/>
</dbReference>
<evidence type="ECO:0000256" key="9">
    <source>
        <dbReference type="PIRSR" id="PIRSR005211-1"/>
    </source>
</evidence>
<dbReference type="InterPro" id="IPR029058">
    <property type="entry name" value="AB_hydrolase_fold"/>
</dbReference>
<evidence type="ECO:0000313" key="12">
    <source>
        <dbReference type="Proteomes" id="UP001562425"/>
    </source>
</evidence>
<dbReference type="EMBL" id="JBEHCU010006279">
    <property type="protein sequence ID" value="KAL1397485.1"/>
    <property type="molecule type" value="Genomic_DNA"/>
</dbReference>
<evidence type="ECO:0000256" key="2">
    <source>
        <dbReference type="ARBA" id="ARBA00010884"/>
    </source>
</evidence>
<comment type="similarity">
    <text evidence="2">Belongs to the AB hydrolase superfamily. AB hydrolase 4 family.</text>
</comment>
<dbReference type="SUPFAM" id="SSF53474">
    <property type="entry name" value="alpha/beta-Hydrolases"/>
    <property type="match status" value="1"/>
</dbReference>
<dbReference type="Gene3D" id="3.40.50.1820">
    <property type="entry name" value="alpha/beta hydrolase"/>
    <property type="match status" value="1"/>
</dbReference>
<gene>
    <name evidence="11" type="ORF">pipiens_020146</name>
</gene>
<accession>A0ABD1DCU1</accession>
<dbReference type="InterPro" id="IPR050960">
    <property type="entry name" value="AB_hydrolase_4_sf"/>
</dbReference>
<keyword evidence="3" id="KW-0719">Serine esterase</keyword>
<feature type="domain" description="AB hydrolase-1" evidence="10">
    <location>
        <begin position="2"/>
        <end position="191"/>
    </location>
</feature>
<dbReference type="InterPro" id="IPR000073">
    <property type="entry name" value="AB_hydrolase_1"/>
</dbReference>
<dbReference type="PIRSF" id="PIRSF005211">
    <property type="entry name" value="Ab_hydro_YheT"/>
    <property type="match status" value="1"/>
</dbReference>
<evidence type="ECO:0000256" key="5">
    <source>
        <dbReference type="ARBA" id="ARBA00022801"/>
    </source>
</evidence>
<evidence type="ECO:0000259" key="10">
    <source>
        <dbReference type="Pfam" id="PF00561"/>
    </source>
</evidence>
<dbReference type="Pfam" id="PF00561">
    <property type="entry name" value="Abhydrolase_1"/>
    <property type="match status" value="1"/>
</dbReference>
<dbReference type="PANTHER" id="PTHR10794">
    <property type="entry name" value="ABHYDROLASE DOMAIN-CONTAINING PROTEIN"/>
    <property type="match status" value="1"/>
</dbReference>
<dbReference type="InterPro" id="IPR012020">
    <property type="entry name" value="ABHD4"/>
</dbReference>
<name>A0ABD1DCU1_CULPP</name>
<feature type="active site" description="Charge relay system" evidence="9">
    <location>
        <position position="20"/>
    </location>
</feature>
<keyword evidence="7" id="KW-1133">Transmembrane helix</keyword>
<dbReference type="AlphaFoldDB" id="A0ABD1DCU1"/>
<dbReference type="InterPro" id="IPR000952">
    <property type="entry name" value="AB_hydrolase_4_CS"/>
</dbReference>
<organism evidence="11 12">
    <name type="scientific">Culex pipiens pipiens</name>
    <name type="common">Northern house mosquito</name>
    <dbReference type="NCBI Taxonomy" id="38569"/>
    <lineage>
        <taxon>Eukaryota</taxon>
        <taxon>Metazoa</taxon>
        <taxon>Ecdysozoa</taxon>
        <taxon>Arthropoda</taxon>
        <taxon>Hexapoda</taxon>
        <taxon>Insecta</taxon>
        <taxon>Pterygota</taxon>
        <taxon>Neoptera</taxon>
        <taxon>Endopterygota</taxon>
        <taxon>Diptera</taxon>
        <taxon>Nematocera</taxon>
        <taxon>Culicoidea</taxon>
        <taxon>Culicidae</taxon>
        <taxon>Culicinae</taxon>
        <taxon>Culicini</taxon>
        <taxon>Culex</taxon>
        <taxon>Culex</taxon>
    </lineage>
</organism>
<keyword evidence="5" id="KW-0378">Hydrolase</keyword>
<dbReference type="GO" id="GO:0052689">
    <property type="term" value="F:carboxylic ester hydrolase activity"/>
    <property type="evidence" value="ECO:0007669"/>
    <property type="project" value="UniProtKB-KW"/>
</dbReference>
<evidence type="ECO:0000256" key="4">
    <source>
        <dbReference type="ARBA" id="ARBA00022692"/>
    </source>
</evidence>
<comment type="caution">
    <text evidence="11">The sequence shown here is derived from an EMBL/GenBank/DDBJ whole genome shotgun (WGS) entry which is preliminary data.</text>
</comment>
<proteinExistence type="inferred from homology"/>
<comment type="subcellular location">
    <subcellularLocation>
        <location evidence="1">Membrane</location>
        <topology evidence="1">Single-pass type II membrane protein</topology>
    </subcellularLocation>
</comment>
<keyword evidence="12" id="KW-1185">Reference proteome</keyword>
<keyword evidence="4" id="KW-0812">Transmembrane</keyword>